<accession>A0A3L6THB3</accession>
<dbReference type="OrthoDB" id="44015at2759"/>
<dbReference type="STRING" id="4540.A0A3L6THB3"/>
<dbReference type="Proteomes" id="UP000275267">
    <property type="component" value="Unassembled WGS sequence"/>
</dbReference>
<evidence type="ECO:0000313" key="3">
    <source>
        <dbReference type="Proteomes" id="UP000275267"/>
    </source>
</evidence>
<proteinExistence type="predicted"/>
<protein>
    <submittedName>
        <fullName evidence="2">Clathrin assembly protein</fullName>
    </submittedName>
</protein>
<gene>
    <name evidence="2" type="ORF">C2845_PM01G25440</name>
</gene>
<evidence type="ECO:0000313" key="2">
    <source>
        <dbReference type="EMBL" id="RLN39719.1"/>
    </source>
</evidence>
<feature type="chain" id="PRO_5018322265" evidence="1">
    <location>
        <begin position="34"/>
        <end position="86"/>
    </location>
</feature>
<organism evidence="2 3">
    <name type="scientific">Panicum miliaceum</name>
    <name type="common">Proso millet</name>
    <name type="synonym">Broomcorn millet</name>
    <dbReference type="NCBI Taxonomy" id="4540"/>
    <lineage>
        <taxon>Eukaryota</taxon>
        <taxon>Viridiplantae</taxon>
        <taxon>Streptophyta</taxon>
        <taxon>Embryophyta</taxon>
        <taxon>Tracheophyta</taxon>
        <taxon>Spermatophyta</taxon>
        <taxon>Magnoliopsida</taxon>
        <taxon>Liliopsida</taxon>
        <taxon>Poales</taxon>
        <taxon>Poaceae</taxon>
        <taxon>PACMAD clade</taxon>
        <taxon>Panicoideae</taxon>
        <taxon>Panicodae</taxon>
        <taxon>Paniceae</taxon>
        <taxon>Panicinae</taxon>
        <taxon>Panicum</taxon>
        <taxon>Panicum sect. Panicum</taxon>
    </lineage>
</organism>
<dbReference type="EMBL" id="PQIB02000001">
    <property type="protein sequence ID" value="RLN39719.1"/>
    <property type="molecule type" value="Genomic_DNA"/>
</dbReference>
<sequence length="86" mass="9088">MALKCLVALWVMRGAFILRDQLLTALLLHPASGRNLLALAAFPLGRSSFTAASWSARLTIELAAFAAVADAVRHAPPPPRAQSLGP</sequence>
<evidence type="ECO:0000256" key="1">
    <source>
        <dbReference type="SAM" id="SignalP"/>
    </source>
</evidence>
<comment type="caution">
    <text evidence="2">The sequence shown here is derived from an EMBL/GenBank/DDBJ whole genome shotgun (WGS) entry which is preliminary data.</text>
</comment>
<keyword evidence="1" id="KW-0732">Signal</keyword>
<reference evidence="3" key="1">
    <citation type="journal article" date="2019" name="Nat. Commun.">
        <title>The genome of broomcorn millet.</title>
        <authorList>
            <person name="Zou C."/>
            <person name="Miki D."/>
            <person name="Li D."/>
            <person name="Tang Q."/>
            <person name="Xiao L."/>
            <person name="Rajput S."/>
            <person name="Deng P."/>
            <person name="Jia W."/>
            <person name="Huang R."/>
            <person name="Zhang M."/>
            <person name="Sun Y."/>
            <person name="Hu J."/>
            <person name="Fu X."/>
            <person name="Schnable P.S."/>
            <person name="Li F."/>
            <person name="Zhang H."/>
            <person name="Feng B."/>
            <person name="Zhu X."/>
            <person name="Liu R."/>
            <person name="Schnable J.C."/>
            <person name="Zhu J.-K."/>
            <person name="Zhang H."/>
        </authorList>
    </citation>
    <scope>NUCLEOTIDE SEQUENCE [LARGE SCALE GENOMIC DNA]</scope>
</reference>
<dbReference type="AlphaFoldDB" id="A0A3L6THB3"/>
<feature type="signal peptide" evidence="1">
    <location>
        <begin position="1"/>
        <end position="33"/>
    </location>
</feature>
<keyword evidence="3" id="KW-1185">Reference proteome</keyword>
<name>A0A3L6THB3_PANMI</name>